<sequence length="112" mass="12299">MDSTRYGDMFAGGCDGAMLTPIWRGAMLATTVDDTEPVMVDFTAACRALTDPDRVPVMEHGPYQGWLLVPAPRECPRDSVLLSPDGHVAIRLELADLLTAHWSQQADGREDR</sequence>
<dbReference type="RefSeq" id="WP_092545641.1">
    <property type="nucleotide sequence ID" value="NZ_BOMJ01000010.1"/>
</dbReference>
<reference evidence="1 2" key="1">
    <citation type="submission" date="2016-10" db="EMBL/GenBank/DDBJ databases">
        <authorList>
            <person name="de Groot N.N."/>
        </authorList>
    </citation>
    <scope>NUCLEOTIDE SEQUENCE [LARGE SCALE GENOMIC DNA]</scope>
    <source>
        <strain evidence="1 2">DSM 43941</strain>
    </source>
</reference>
<protein>
    <submittedName>
        <fullName evidence="1">Uncharacterized protein</fullName>
    </submittedName>
</protein>
<accession>A0A1H1ZWS2</accession>
<dbReference type="STRING" id="113562.SAMN04489716_3533"/>
<proteinExistence type="predicted"/>
<dbReference type="EMBL" id="LT629758">
    <property type="protein sequence ID" value="SDT38017.1"/>
    <property type="molecule type" value="Genomic_DNA"/>
</dbReference>
<evidence type="ECO:0000313" key="1">
    <source>
        <dbReference type="EMBL" id="SDT38017.1"/>
    </source>
</evidence>
<organism evidence="1 2">
    <name type="scientific">Actinoplanes derwentensis</name>
    <dbReference type="NCBI Taxonomy" id="113562"/>
    <lineage>
        <taxon>Bacteria</taxon>
        <taxon>Bacillati</taxon>
        <taxon>Actinomycetota</taxon>
        <taxon>Actinomycetes</taxon>
        <taxon>Micromonosporales</taxon>
        <taxon>Micromonosporaceae</taxon>
        <taxon>Actinoplanes</taxon>
    </lineage>
</organism>
<dbReference type="AlphaFoldDB" id="A0A1H1ZWS2"/>
<keyword evidence="2" id="KW-1185">Reference proteome</keyword>
<evidence type="ECO:0000313" key="2">
    <source>
        <dbReference type="Proteomes" id="UP000198688"/>
    </source>
</evidence>
<gene>
    <name evidence="1" type="ORF">SAMN04489716_3533</name>
</gene>
<dbReference type="Proteomes" id="UP000198688">
    <property type="component" value="Chromosome I"/>
</dbReference>
<name>A0A1H1ZWS2_9ACTN</name>